<keyword evidence="1" id="KW-0407">Ion channel</keyword>
<dbReference type="PROSITE" id="PS50042">
    <property type="entry name" value="CNMP_BINDING_3"/>
    <property type="match status" value="1"/>
</dbReference>
<evidence type="ECO:0000313" key="4">
    <source>
        <dbReference type="EMBL" id="KAG6730272.1"/>
    </source>
</evidence>
<dbReference type="GO" id="GO:0034220">
    <property type="term" value="P:monoatomic ion transmembrane transport"/>
    <property type="evidence" value="ECO:0007669"/>
    <property type="project" value="UniProtKB-KW"/>
</dbReference>
<comment type="caution">
    <text evidence="4">The sequence shown here is derived from an EMBL/GenBank/DDBJ whole genome shotgun (WGS) entry which is preliminary data.</text>
</comment>
<reference evidence="4" key="1">
    <citation type="submission" date="2021-01" db="EMBL/GenBank/DDBJ databases">
        <authorList>
            <person name="Lovell J.T."/>
            <person name="Bentley N."/>
            <person name="Bhattarai G."/>
            <person name="Jenkins J.W."/>
            <person name="Sreedasyam A."/>
            <person name="Alarcon Y."/>
            <person name="Bock C."/>
            <person name="Boston L."/>
            <person name="Carlson J."/>
            <person name="Cervantes K."/>
            <person name="Clermont K."/>
            <person name="Krom N."/>
            <person name="Kubenka K."/>
            <person name="Mamidi S."/>
            <person name="Mattison C."/>
            <person name="Monteros M."/>
            <person name="Pisani C."/>
            <person name="Plott C."/>
            <person name="Rajasekar S."/>
            <person name="Rhein H.S."/>
            <person name="Rohla C."/>
            <person name="Song M."/>
            <person name="Hilaire R.S."/>
            <person name="Shu S."/>
            <person name="Wells L."/>
            <person name="Wang X."/>
            <person name="Webber J."/>
            <person name="Heerema R.J."/>
            <person name="Klein P."/>
            <person name="Conner P."/>
            <person name="Grauke L."/>
            <person name="Grimwood J."/>
            <person name="Schmutz J."/>
            <person name="Randall J.J."/>
        </authorList>
    </citation>
    <scope>NUCLEOTIDE SEQUENCE</scope>
    <source>
        <tissue evidence="4">Leaf</tissue>
    </source>
</reference>
<accession>A0A922G0M2</accession>
<name>A0A922G0M2_CARIL</name>
<feature type="region of interest" description="Disordered" evidence="2">
    <location>
        <begin position="416"/>
        <end position="438"/>
    </location>
</feature>
<evidence type="ECO:0000256" key="2">
    <source>
        <dbReference type="SAM" id="MobiDB-lite"/>
    </source>
</evidence>
<dbReference type="PANTHER" id="PTHR45651">
    <property type="entry name" value="CYCLIC NUCLEOTIDE-GATED ION CHANNEL 15-RELATED-RELATED"/>
    <property type="match status" value="1"/>
</dbReference>
<keyword evidence="1" id="KW-0406">Ion transport</keyword>
<feature type="domain" description="Cyclic nucleotide-binding" evidence="3">
    <location>
        <begin position="227"/>
        <end position="306"/>
    </location>
</feature>
<dbReference type="PANTHER" id="PTHR45651:SF94">
    <property type="entry name" value="CYCLIC NUCLEOTIDE-BINDING DOMAIN-CONTAINING PROTEIN"/>
    <property type="match status" value="1"/>
</dbReference>
<keyword evidence="1" id="KW-0813">Transport</keyword>
<organism evidence="4 5">
    <name type="scientific">Carya illinoinensis</name>
    <name type="common">Pecan</name>
    <dbReference type="NCBI Taxonomy" id="32201"/>
    <lineage>
        <taxon>Eukaryota</taxon>
        <taxon>Viridiplantae</taxon>
        <taxon>Streptophyta</taxon>
        <taxon>Embryophyta</taxon>
        <taxon>Tracheophyta</taxon>
        <taxon>Spermatophyta</taxon>
        <taxon>Magnoliopsida</taxon>
        <taxon>eudicotyledons</taxon>
        <taxon>Gunneridae</taxon>
        <taxon>Pentapetalae</taxon>
        <taxon>rosids</taxon>
        <taxon>fabids</taxon>
        <taxon>Fagales</taxon>
        <taxon>Juglandaceae</taxon>
        <taxon>Carya</taxon>
    </lineage>
</organism>
<sequence length="497" mass="57890">MDFSRNSYLRPLPIRRSPYIPWKINEMMDNFLYPQGEFLDRWNKLFVLSCAISLALDPLFFYIPMLKDQQICLHSDRTLAIVVSVLRSVTDAFYAIHIYFKFRTVIVQPSSRVFGTVDLTVRIAKRYLSTYFTVDILAILPLPQKYTQSTTTRRVEEMMVRKTDAEQWMSRRNLPYCLRERIRQYEHYKWLETRGVEEENAIHNLPKQLRREIKRHLCFDLLMKVPMFAKMDQQLWDLLFDRLKSVVYTQGSYILREGDPVDEMLFIMRGNLTTITINGGITSFNSTADFCGEELLTWALYAQPSTKFPISTKLVVTETVVDAFVLMAEDLRTLASQFPKLHIKELQQANKTWVAAGFIQSAWRRYRKRKHERALCDAENRLQYSLANEVGASESFGATMQRPEGTLNTRVRQLLPPPSKPVEPNFNVEGDNTSQTSIRHSPNMVNIVRTEIRAALAEHRMSLLEDLEKIIMPIMTRLADMEGRMTATEEVARTRGL</sequence>
<dbReference type="SMART" id="SM00100">
    <property type="entry name" value="cNMP"/>
    <property type="match status" value="1"/>
</dbReference>
<gene>
    <name evidence="4" type="ORF">I3842_01G072000</name>
</gene>
<dbReference type="Proteomes" id="UP000811246">
    <property type="component" value="Chromosome 1"/>
</dbReference>
<dbReference type="InterPro" id="IPR000595">
    <property type="entry name" value="cNMP-bd_dom"/>
</dbReference>
<evidence type="ECO:0000259" key="3">
    <source>
        <dbReference type="PROSITE" id="PS50042"/>
    </source>
</evidence>
<dbReference type="CDD" id="cd00038">
    <property type="entry name" value="CAP_ED"/>
    <property type="match status" value="1"/>
</dbReference>
<protein>
    <recommendedName>
        <fullName evidence="3">Cyclic nucleotide-binding domain-containing protein</fullName>
    </recommendedName>
</protein>
<evidence type="ECO:0000256" key="1">
    <source>
        <dbReference type="ARBA" id="ARBA00023303"/>
    </source>
</evidence>
<evidence type="ECO:0000313" key="5">
    <source>
        <dbReference type="Proteomes" id="UP000811246"/>
    </source>
</evidence>
<dbReference type="AlphaFoldDB" id="A0A922G0M2"/>
<proteinExistence type="predicted"/>
<dbReference type="GO" id="GO:0016020">
    <property type="term" value="C:membrane"/>
    <property type="evidence" value="ECO:0007669"/>
    <property type="project" value="UniProtKB-SubCell"/>
</dbReference>
<dbReference type="EMBL" id="CM031825">
    <property type="protein sequence ID" value="KAG6730272.1"/>
    <property type="molecule type" value="Genomic_DNA"/>
</dbReference>